<gene>
    <name evidence="8" type="ORF">OB914_16625</name>
    <name evidence="7" type="ORF">OB916_16775</name>
</gene>
<evidence type="ECO:0000256" key="1">
    <source>
        <dbReference type="ARBA" id="ARBA00022741"/>
    </source>
</evidence>
<sequence>MSQQVAQVDTLFLHEQGENVRVAVQRDGSRVLDAVLELKETSAGPRPARLRVKQGSSEEPRSPDQFVELARQAARIRISEQTSERGRKRLREMLDAYQLEAKVVRTCRYCASAGQYSPITSETAILADDEYICPDCAIEELERELAYHGDVTGSARDRLEELLLDVQDLDRITNLLAGDLDPELTKFDEISATVDEVDPVPTDSLNLHPGIQDKLEDRFDTLLPVQSLAVENGATEGQDQLVVSATATGKTLIGEMAGIDRVLNGKGKMLFLVPLVALANQKYNDFQEEYGDIVDVTLRVGSSRIGGDDNRFDPSADVIVGTYEGVDHALRTGKDLGTIGTVVIDEVHTLGEGERGHRLDGLISRLKYYCDVERTVAQRHDGRAGAHDAGDTQWIYLSATVGNTSELAEKLGAQLIEFEERPVPIERHVTFADGYEKLDLEDKLVKRAFDTKSSKGYRGQTIIFTNSRRRCHEVSRKLQYSSAPYHAGLDNKRRKRVEKQFADQELAAVVTTAALAAGVDFPASQVIFDSLAMGIEWLTVQEFHQMLGRAGRPDYHDKGTVYLLVEPDGAYHNSQEMTEDEVAFKLLKGEMESVMTRYDENAAVEETLANLVVAGSQAKRLNARMLGEIPTKHAIGKLLEYEFIGGLEPTDLGRAVCRHFLSPTEAFLILDQIRKGADPYAIVAELQLREEEL</sequence>
<dbReference type="EMBL" id="JAOPKD010000033">
    <property type="protein sequence ID" value="MCU4728574.1"/>
    <property type="molecule type" value="Genomic_DNA"/>
</dbReference>
<evidence type="ECO:0000259" key="5">
    <source>
        <dbReference type="PROSITE" id="PS51192"/>
    </source>
</evidence>
<dbReference type="GO" id="GO:0140097">
    <property type="term" value="F:catalytic activity, acting on DNA"/>
    <property type="evidence" value="ECO:0007669"/>
    <property type="project" value="UniProtKB-ARBA"/>
</dbReference>
<comment type="caution">
    <text evidence="8">The sequence shown here is derived from an EMBL/GenBank/DDBJ whole genome shotgun (WGS) entry which is preliminary data.</text>
</comment>
<protein>
    <submittedName>
        <fullName evidence="8">DEAD/DEAH box helicase</fullName>
    </submittedName>
</protein>
<dbReference type="SUPFAM" id="SSF52540">
    <property type="entry name" value="P-loop containing nucleoside triphosphate hydrolases"/>
    <property type="match status" value="1"/>
</dbReference>
<evidence type="ECO:0000313" key="9">
    <source>
        <dbReference type="Proteomes" id="UP001208186"/>
    </source>
</evidence>
<organism evidence="8 10">
    <name type="scientific">Halapricum hydrolyticum</name>
    <dbReference type="NCBI Taxonomy" id="2979991"/>
    <lineage>
        <taxon>Archaea</taxon>
        <taxon>Methanobacteriati</taxon>
        <taxon>Methanobacteriota</taxon>
        <taxon>Stenosarchaea group</taxon>
        <taxon>Halobacteria</taxon>
        <taxon>Halobacteriales</taxon>
        <taxon>Haloarculaceae</taxon>
        <taxon>Halapricum</taxon>
    </lineage>
</organism>
<evidence type="ECO:0000313" key="7">
    <source>
        <dbReference type="EMBL" id="MCU4719694.1"/>
    </source>
</evidence>
<evidence type="ECO:0000256" key="2">
    <source>
        <dbReference type="ARBA" id="ARBA00022801"/>
    </source>
</evidence>
<dbReference type="SMART" id="SM00490">
    <property type="entry name" value="HELICc"/>
    <property type="match status" value="1"/>
</dbReference>
<dbReference type="SMART" id="SM00487">
    <property type="entry name" value="DEXDc"/>
    <property type="match status" value="1"/>
</dbReference>
<dbReference type="AlphaFoldDB" id="A0AAE3IF24"/>
<dbReference type="PROSITE" id="PS51194">
    <property type="entry name" value="HELICASE_CTER"/>
    <property type="match status" value="1"/>
</dbReference>
<feature type="domain" description="Helicase C-terminal" evidence="6">
    <location>
        <begin position="439"/>
        <end position="595"/>
    </location>
</feature>
<evidence type="ECO:0000256" key="4">
    <source>
        <dbReference type="ARBA" id="ARBA00022840"/>
    </source>
</evidence>
<name>A0AAE3IF24_9EURY</name>
<proteinExistence type="predicted"/>
<evidence type="ECO:0000259" key="6">
    <source>
        <dbReference type="PROSITE" id="PS51194"/>
    </source>
</evidence>
<dbReference type="Proteomes" id="UP001208186">
    <property type="component" value="Unassembled WGS sequence"/>
</dbReference>
<dbReference type="Pfam" id="PF00270">
    <property type="entry name" value="DEAD"/>
    <property type="match status" value="1"/>
</dbReference>
<dbReference type="PANTHER" id="PTHR47961">
    <property type="entry name" value="DNA POLYMERASE THETA, PUTATIVE (AFU_ORTHOLOGUE AFUA_1G05260)-RELATED"/>
    <property type="match status" value="1"/>
</dbReference>
<dbReference type="InterPro" id="IPR011545">
    <property type="entry name" value="DEAD/DEAH_box_helicase_dom"/>
</dbReference>
<dbReference type="PROSITE" id="PS51192">
    <property type="entry name" value="HELICASE_ATP_BIND_1"/>
    <property type="match status" value="1"/>
</dbReference>
<dbReference type="GO" id="GO:0003676">
    <property type="term" value="F:nucleic acid binding"/>
    <property type="evidence" value="ECO:0007669"/>
    <property type="project" value="InterPro"/>
</dbReference>
<dbReference type="InterPro" id="IPR014001">
    <property type="entry name" value="Helicase_ATP-bd"/>
</dbReference>
<keyword evidence="9" id="KW-1185">Reference proteome</keyword>
<dbReference type="GO" id="GO:0004386">
    <property type="term" value="F:helicase activity"/>
    <property type="evidence" value="ECO:0007669"/>
    <property type="project" value="UniProtKB-KW"/>
</dbReference>
<evidence type="ECO:0000313" key="8">
    <source>
        <dbReference type="EMBL" id="MCU4728574.1"/>
    </source>
</evidence>
<dbReference type="InterPro" id="IPR027417">
    <property type="entry name" value="P-loop_NTPase"/>
</dbReference>
<keyword evidence="3 8" id="KW-0347">Helicase</keyword>
<evidence type="ECO:0000313" key="10">
    <source>
        <dbReference type="Proteomes" id="UP001209746"/>
    </source>
</evidence>
<evidence type="ECO:0000256" key="3">
    <source>
        <dbReference type="ARBA" id="ARBA00022806"/>
    </source>
</evidence>
<dbReference type="GO" id="GO:0005524">
    <property type="term" value="F:ATP binding"/>
    <property type="evidence" value="ECO:0007669"/>
    <property type="project" value="UniProtKB-KW"/>
</dbReference>
<dbReference type="EMBL" id="JAOPKC010000041">
    <property type="protein sequence ID" value="MCU4719694.1"/>
    <property type="molecule type" value="Genomic_DNA"/>
</dbReference>
<dbReference type="InterPro" id="IPR050474">
    <property type="entry name" value="Hel308_SKI2-like"/>
</dbReference>
<dbReference type="Proteomes" id="UP001209746">
    <property type="component" value="Unassembled WGS sequence"/>
</dbReference>
<dbReference type="RefSeq" id="WP_315910440.1">
    <property type="nucleotide sequence ID" value="NZ_JAOPKC010000041.1"/>
</dbReference>
<dbReference type="Pfam" id="PF00271">
    <property type="entry name" value="Helicase_C"/>
    <property type="match status" value="1"/>
</dbReference>
<keyword evidence="4" id="KW-0067">ATP-binding</keyword>
<dbReference type="PANTHER" id="PTHR47961:SF1">
    <property type="entry name" value="ATP-DEPENDENT HELICASE MJ1401-RELATED"/>
    <property type="match status" value="1"/>
</dbReference>
<dbReference type="Gene3D" id="3.40.50.300">
    <property type="entry name" value="P-loop containing nucleotide triphosphate hydrolases"/>
    <property type="match status" value="2"/>
</dbReference>
<keyword evidence="1" id="KW-0547">Nucleotide-binding</keyword>
<reference evidence="8" key="1">
    <citation type="submission" date="2023-02" db="EMBL/GenBank/DDBJ databases">
        <title>Enrichment on poylsaccharides allowed isolation of novel metabolic and taxonomic groups of Haloarchaea.</title>
        <authorList>
            <person name="Sorokin D.Y."/>
            <person name="Elcheninov A.G."/>
            <person name="Khizhniak T.V."/>
            <person name="Kolganova T.V."/>
            <person name="Kublanov I.V."/>
        </authorList>
    </citation>
    <scope>NUCLEOTIDE SEQUENCE</scope>
    <source>
        <strain evidence="7 9">HArc-curdl5-1</strain>
        <strain evidence="8">HArc-curdl7</strain>
    </source>
</reference>
<dbReference type="GO" id="GO:0016787">
    <property type="term" value="F:hydrolase activity"/>
    <property type="evidence" value="ECO:0007669"/>
    <property type="project" value="UniProtKB-KW"/>
</dbReference>
<keyword evidence="2" id="KW-0378">Hydrolase</keyword>
<feature type="domain" description="Helicase ATP-binding" evidence="5">
    <location>
        <begin position="231"/>
        <end position="419"/>
    </location>
</feature>
<accession>A0AAE3IF24</accession>
<dbReference type="InterPro" id="IPR001650">
    <property type="entry name" value="Helicase_C-like"/>
</dbReference>